<dbReference type="Gene3D" id="3.40.50.410">
    <property type="entry name" value="von Willebrand factor, type A domain"/>
    <property type="match status" value="1"/>
</dbReference>
<keyword evidence="2" id="KW-0812">Transmembrane</keyword>
<dbReference type="AlphaFoldDB" id="A0A135I598"/>
<feature type="domain" description="VIT" evidence="4">
    <location>
        <begin position="42"/>
        <end position="170"/>
    </location>
</feature>
<dbReference type="InterPro" id="IPR036465">
    <property type="entry name" value="vWFA_dom_sf"/>
</dbReference>
<dbReference type="Pfam" id="PF08487">
    <property type="entry name" value="VIT"/>
    <property type="match status" value="1"/>
</dbReference>
<feature type="region of interest" description="Disordered" evidence="1">
    <location>
        <begin position="628"/>
        <end position="648"/>
    </location>
</feature>
<dbReference type="SMART" id="SM00609">
    <property type="entry name" value="VIT"/>
    <property type="match status" value="1"/>
</dbReference>
<keyword evidence="2" id="KW-1133">Transmembrane helix</keyword>
<comment type="caution">
    <text evidence="5">The sequence shown here is derived from an EMBL/GenBank/DDBJ whole genome shotgun (WGS) entry which is preliminary data.</text>
</comment>
<dbReference type="OrthoDB" id="9784383at2"/>
<feature type="domain" description="VWFA" evidence="3">
    <location>
        <begin position="334"/>
        <end position="504"/>
    </location>
</feature>
<dbReference type="InterPro" id="IPR013694">
    <property type="entry name" value="VIT"/>
</dbReference>
<keyword evidence="2" id="KW-0472">Membrane</keyword>
<dbReference type="RefSeq" id="WP_067419205.1">
    <property type="nucleotide sequence ID" value="NZ_LNTY01000050.1"/>
</dbReference>
<dbReference type="Proteomes" id="UP000070529">
    <property type="component" value="Unassembled WGS sequence"/>
</dbReference>
<name>A0A135I598_9GAMM</name>
<dbReference type="SMART" id="SM00327">
    <property type="entry name" value="VWA"/>
    <property type="match status" value="1"/>
</dbReference>
<dbReference type="PROSITE" id="PS51468">
    <property type="entry name" value="VIT"/>
    <property type="match status" value="1"/>
</dbReference>
<evidence type="ECO:0000313" key="5">
    <source>
        <dbReference type="EMBL" id="KXF80620.1"/>
    </source>
</evidence>
<dbReference type="InterPro" id="IPR002035">
    <property type="entry name" value="VWF_A"/>
</dbReference>
<dbReference type="Pfam" id="PF13768">
    <property type="entry name" value="VWA_3"/>
    <property type="match status" value="1"/>
</dbReference>
<reference evidence="5 6" key="1">
    <citation type="submission" date="2015-11" db="EMBL/GenBank/DDBJ databases">
        <title>Genomic Taxonomy of the Vibrionaceae.</title>
        <authorList>
            <person name="Gomez-Gil B."/>
            <person name="Enciso-Ibarra J."/>
        </authorList>
    </citation>
    <scope>NUCLEOTIDE SEQUENCE [LARGE SCALE GENOMIC DNA]</scope>
    <source>
        <strain evidence="5 6">CAIM 912</strain>
    </source>
</reference>
<dbReference type="PROSITE" id="PS50234">
    <property type="entry name" value="VWFA"/>
    <property type="match status" value="1"/>
</dbReference>
<dbReference type="NCBIfam" id="TIGR03788">
    <property type="entry name" value="marine_srt_targ"/>
    <property type="match status" value="1"/>
</dbReference>
<dbReference type="SUPFAM" id="SSF53300">
    <property type="entry name" value="vWA-like"/>
    <property type="match status" value="1"/>
</dbReference>
<accession>A0A135I598</accession>
<dbReference type="EMBL" id="LNTY01000050">
    <property type="protein sequence ID" value="KXF80620.1"/>
    <property type="molecule type" value="Genomic_DNA"/>
</dbReference>
<evidence type="ECO:0000256" key="1">
    <source>
        <dbReference type="SAM" id="MobiDB-lite"/>
    </source>
</evidence>
<keyword evidence="6" id="KW-1185">Reference proteome</keyword>
<sequence>MYSFKVLRVRIIGSLADWSLAIVMAFIMCGSVQATEQEKGLFIQSTDEPESVWTEAPQLSTETNMVINGIVNRAEVTQTFTNPTEEWVNARYVFPLPQEAAVDRLFIRVGERVIEGEIQPKKKARESFNQAAREGMRASLVEQHRSNLFSTAVANVGPRETIEVTIEYQELVTYEDGEFSLRFPTTFTHRYIPSRGAAPLISESNAPLLKLQNGWAVANTRVPDANEITPNQRAPLLEDPISFDLSIDINMGLPIENIDSDSASLNITEISPTRFGVTLSEVDIANRDFELTWSPVSDSAPTAAMFVEEKNAEQFGLLMVVPPTELSSSVLNKNTTFVIDVSGSMYGEAMEQAKEAVIYGLNRLSASDHFNIVYFNDQAFRLSPQPLPASLSNIAKATQLVRQLQADGGTEMLNAVDVAFDIPTMESALNQIIFITDGAIANEAELYAAISNGLGSRRLFTVGIGSAPNSGFMQRAAITGKGTFTHIGNLRQVSKQLELLFQKLSRPAMQDIVMNWQDGSNVDAWPSPIPDLYSEQPLVQVFKVADGKNALVINGKLGGQTWTQVVDLSSVQPSKGTGLDVLWARKQIESIALNPNLDTAVKVQKITDLGLAHHIVTQHTSLVAIDKTPNRPRDIAPQSHEIKPMPPKGSGMMIQSGLGSDRSIILGAILLMLSVIGFKVFSKTSDSAKNKCIQEGVAQ</sequence>
<dbReference type="PANTHER" id="PTHR45737">
    <property type="entry name" value="VON WILLEBRAND FACTOR A DOMAIN-CONTAINING PROTEIN 5A"/>
    <property type="match status" value="1"/>
</dbReference>
<proteinExistence type="predicted"/>
<evidence type="ECO:0000313" key="6">
    <source>
        <dbReference type="Proteomes" id="UP000070529"/>
    </source>
</evidence>
<protein>
    <submittedName>
        <fullName evidence="5">Alpha-1-antitrypsin</fullName>
    </submittedName>
</protein>
<feature type="transmembrane region" description="Helical" evidence="2">
    <location>
        <begin position="663"/>
        <end position="681"/>
    </location>
</feature>
<gene>
    <name evidence="5" type="ORF">ATN88_08155</name>
</gene>
<dbReference type="InterPro" id="IPR022440">
    <property type="entry name" value="CHP03788"/>
</dbReference>
<organism evidence="5 6">
    <name type="scientific">Enterovibrio coralii</name>
    <dbReference type="NCBI Taxonomy" id="294935"/>
    <lineage>
        <taxon>Bacteria</taxon>
        <taxon>Pseudomonadati</taxon>
        <taxon>Pseudomonadota</taxon>
        <taxon>Gammaproteobacteria</taxon>
        <taxon>Vibrionales</taxon>
        <taxon>Vibrionaceae</taxon>
        <taxon>Enterovibrio</taxon>
    </lineage>
</organism>
<evidence type="ECO:0000259" key="4">
    <source>
        <dbReference type="PROSITE" id="PS51468"/>
    </source>
</evidence>
<dbReference type="STRING" id="294935.ATN88_08155"/>
<evidence type="ECO:0000259" key="3">
    <source>
        <dbReference type="PROSITE" id="PS50234"/>
    </source>
</evidence>
<evidence type="ECO:0000256" key="2">
    <source>
        <dbReference type="SAM" id="Phobius"/>
    </source>
</evidence>
<dbReference type="PANTHER" id="PTHR45737:SF6">
    <property type="entry name" value="VON WILLEBRAND FACTOR A DOMAIN-CONTAINING PROTEIN 5A"/>
    <property type="match status" value="1"/>
</dbReference>